<dbReference type="eggNOG" id="COG2374">
    <property type="taxonomic scope" value="Bacteria"/>
</dbReference>
<dbReference type="PANTHER" id="PTHR42834:SF1">
    <property type="entry name" value="ENDONUCLEASE_EXONUCLEASE_PHOSPHATASE FAMILY PROTEIN (AFU_ORTHOLOGUE AFUA_3G09210)"/>
    <property type="match status" value="1"/>
</dbReference>
<dbReference type="SUPFAM" id="SSF56219">
    <property type="entry name" value="DNase I-like"/>
    <property type="match status" value="1"/>
</dbReference>
<dbReference type="AlphaFoldDB" id="A0A1H6XEH9"/>
<name>A0A1H6XEH9_9MICO</name>
<dbReference type="RefSeq" id="WP_074789241.1">
    <property type="nucleotide sequence ID" value="NZ_BBLU01000005.1"/>
</dbReference>
<keyword evidence="8" id="KW-1185">Reference proteome</keyword>
<dbReference type="eggNOG" id="COG2730">
    <property type="taxonomic scope" value="Bacteria"/>
</dbReference>
<dbReference type="SUPFAM" id="SSF49384">
    <property type="entry name" value="Carbohydrate-binding domain"/>
    <property type="match status" value="1"/>
</dbReference>
<dbReference type="Proteomes" id="UP000183315">
    <property type="component" value="Unassembled WGS sequence"/>
</dbReference>
<evidence type="ECO:0008006" key="9">
    <source>
        <dbReference type="Google" id="ProtNLM"/>
    </source>
</evidence>
<dbReference type="InterPro" id="IPR008965">
    <property type="entry name" value="CBM2/CBM3_carb-bd_dom_sf"/>
</dbReference>
<evidence type="ECO:0000259" key="6">
    <source>
        <dbReference type="PROSITE" id="PS51841"/>
    </source>
</evidence>
<evidence type="ECO:0000256" key="4">
    <source>
        <dbReference type="SAM" id="SignalP"/>
    </source>
</evidence>
<dbReference type="Gene3D" id="3.60.10.10">
    <property type="entry name" value="Endonuclease/exonuclease/phosphatase"/>
    <property type="match status" value="1"/>
</dbReference>
<keyword evidence="2" id="KW-0378">Hydrolase</keyword>
<dbReference type="CDD" id="cd04486">
    <property type="entry name" value="YhcR_OBF_like"/>
    <property type="match status" value="1"/>
</dbReference>
<dbReference type="InterPro" id="IPR001919">
    <property type="entry name" value="CBD2"/>
</dbReference>
<evidence type="ECO:0000256" key="2">
    <source>
        <dbReference type="ARBA" id="ARBA00022801"/>
    </source>
</evidence>
<dbReference type="Gene3D" id="2.60.40.290">
    <property type="match status" value="1"/>
</dbReference>
<dbReference type="InterPro" id="IPR036691">
    <property type="entry name" value="Endo/exonu/phosph_ase_sf"/>
</dbReference>
<feature type="signal peptide" evidence="4">
    <location>
        <begin position="1"/>
        <end position="26"/>
    </location>
</feature>
<feature type="domain" description="LTD" evidence="6">
    <location>
        <begin position="16"/>
        <end position="184"/>
    </location>
</feature>
<dbReference type="PROSITE" id="PS51841">
    <property type="entry name" value="LTD"/>
    <property type="match status" value="1"/>
</dbReference>
<dbReference type="PROSITE" id="PS51173">
    <property type="entry name" value="CBM2"/>
    <property type="match status" value="1"/>
</dbReference>
<dbReference type="InterPro" id="IPR032812">
    <property type="entry name" value="SbsA_Ig"/>
</dbReference>
<dbReference type="Pfam" id="PF03372">
    <property type="entry name" value="Exo_endo_phos"/>
    <property type="match status" value="1"/>
</dbReference>
<dbReference type="GO" id="GO:0030247">
    <property type="term" value="F:polysaccharide binding"/>
    <property type="evidence" value="ECO:0007669"/>
    <property type="project" value="UniProtKB-UniRule"/>
</dbReference>
<evidence type="ECO:0000313" key="8">
    <source>
        <dbReference type="Proteomes" id="UP000183315"/>
    </source>
</evidence>
<evidence type="ECO:0000313" key="7">
    <source>
        <dbReference type="EMBL" id="SEJ23262.1"/>
    </source>
</evidence>
<evidence type="ECO:0000256" key="1">
    <source>
        <dbReference type="ARBA" id="ARBA00022729"/>
    </source>
</evidence>
<dbReference type="GO" id="GO:0004553">
    <property type="term" value="F:hydrolase activity, hydrolyzing O-glycosyl compounds"/>
    <property type="evidence" value="ECO:0007669"/>
    <property type="project" value="InterPro"/>
</dbReference>
<dbReference type="SMART" id="SM00637">
    <property type="entry name" value="CBD_II"/>
    <property type="match status" value="1"/>
</dbReference>
<feature type="chain" id="PRO_5039663142" description="LTD domain-containing protein" evidence="4">
    <location>
        <begin position="27"/>
        <end position="990"/>
    </location>
</feature>
<dbReference type="OrthoDB" id="1016457at2"/>
<organism evidence="7 8">
    <name type="scientific">Demequina mangrovi</name>
    <dbReference type="NCBI Taxonomy" id="1043493"/>
    <lineage>
        <taxon>Bacteria</taxon>
        <taxon>Bacillati</taxon>
        <taxon>Actinomycetota</taxon>
        <taxon>Actinomycetes</taxon>
        <taxon>Micrococcales</taxon>
        <taxon>Demequinaceae</taxon>
        <taxon>Demequina</taxon>
    </lineage>
</organism>
<dbReference type="InterPro" id="IPR012291">
    <property type="entry name" value="CBM2_carb-bd_dom_sf"/>
</dbReference>
<dbReference type="EMBL" id="FNZI01000002">
    <property type="protein sequence ID" value="SEJ23262.1"/>
    <property type="molecule type" value="Genomic_DNA"/>
</dbReference>
<dbReference type="NCBIfam" id="NF033681">
    <property type="entry name" value="ExeM_NucH_DNase"/>
    <property type="match status" value="1"/>
</dbReference>
<protein>
    <recommendedName>
        <fullName evidence="9">LTD domain-containing protein</fullName>
    </recommendedName>
</protein>
<evidence type="ECO:0000259" key="5">
    <source>
        <dbReference type="PROSITE" id="PS51173"/>
    </source>
</evidence>
<dbReference type="InterPro" id="IPR001322">
    <property type="entry name" value="Lamin_tail_dom"/>
</dbReference>
<dbReference type="InterPro" id="IPR047971">
    <property type="entry name" value="ExeM-like"/>
</dbReference>
<reference evidence="8" key="1">
    <citation type="submission" date="2016-10" db="EMBL/GenBank/DDBJ databases">
        <authorList>
            <person name="Varghese N."/>
        </authorList>
    </citation>
    <scope>NUCLEOTIDE SEQUENCE [LARGE SCALE GENOMIC DNA]</scope>
    <source>
        <strain evidence="8">DSM 24868</strain>
    </source>
</reference>
<gene>
    <name evidence="7" type="ORF">SAMN05421637_1254</name>
</gene>
<proteinExistence type="predicted"/>
<dbReference type="STRING" id="1043493.SAMN05421637_1254"/>
<feature type="domain" description="CBM2" evidence="5">
    <location>
        <begin position="871"/>
        <end position="990"/>
    </location>
</feature>
<accession>A0A1H6XEH9</accession>
<dbReference type="Pfam" id="PF13205">
    <property type="entry name" value="Big_5"/>
    <property type="match status" value="1"/>
</dbReference>
<dbReference type="Pfam" id="PF00932">
    <property type="entry name" value="LTD"/>
    <property type="match status" value="1"/>
</dbReference>
<dbReference type="InterPro" id="IPR005135">
    <property type="entry name" value="Endo/exonuclease/phosphatase"/>
</dbReference>
<evidence type="ECO:0000256" key="3">
    <source>
        <dbReference type="ARBA" id="ARBA00023295"/>
    </source>
</evidence>
<dbReference type="Pfam" id="PF00553">
    <property type="entry name" value="CBM_2"/>
    <property type="match status" value="1"/>
</dbReference>
<keyword evidence="3" id="KW-0326">Glycosidase</keyword>
<keyword evidence="1 4" id="KW-0732">Signal</keyword>
<sequence>MQRRTIVPPLVLALAATAVVSAPASAAAPDLFISEYVEGSGFNKAVEIFNGTGAAVDLADYAVVPYHNGSTDPYTTIELSGTLEPGDVFVVASSTTSSTNDVAALADLTTGSVAWNGNDAVLLTHDGATIDVLGTVGDDSNWGANVTLRRLESICAGAAAYSAGDWDSYASNTVDGLGTHTASCDGGPVDDAAPALASSSPEDGATGVNAAAELTVTFTEPVAAEGAFALVCDDATVPAAVTGGPTTWTVAPETELAAGAVCVLTVTAAAVTDLDETDPPDAMEADAVIGFTVADGPTLIHDVQGTEDTAAMVGETVTIEGVVVGDYEGPSPTLRGFYVQEEDADADADPSTSEAIFVYHGSSDTVEVGDLVSVTGTVAERFGQTQLGYPSALTVLDSGLTVTPAAVSLPFADADEAERYEGMLVEFAQTLTVTELYELGRFGEVTVSSGGRLDQPTAVVEPGADAIALQEANNLRTVIVDDATNAQNPDVLMGRGGDPLSAENTLRGGDTITGLTGVMTFGYDGYYSSSNAWRVRPVDALPAFEAVNARPTEVPDVGGDVQVASFNVLNYFLTLDAGDNQCGPVGSENDCRGAWNATELERQTDKLVAALAGLDADVIGIMEMENTTGVEPLAYLAEQLNAYLGTDTWSYVDTGTIGTDVIRVGILYDSAVVSELGDFAVLDSTVDARFDDTRNRPSLAQTFVTEDDAAFTVVTNHLKSKGCSESSGADADQGDGAGCWNESRTLAAEALVDWLASDPTDAHDADALVIGDLNSYGMEDPIDVLREAGYVELGGGDYSYVFSGQWGSLDYTFASPSLAAQVTGSAHVHINADEPSILDYTTRYKPSALVESLYAPDWYRTSDHDPVVLGLDLDTPVCEVSYAVNGTWPGGFISQLWIRNVSDEPIDGWQLGWDFAGDEEVSSLWGGTVAQDGAAVTVDAMPWNSVLAPVSEVKGKKKSLGTTLGFLGTSQAGPEDVTAFTLNGERCSVG</sequence>
<dbReference type="GO" id="GO:0005975">
    <property type="term" value="P:carbohydrate metabolic process"/>
    <property type="evidence" value="ECO:0007669"/>
    <property type="project" value="InterPro"/>
</dbReference>
<dbReference type="CDD" id="cd10283">
    <property type="entry name" value="MnuA_DNase1-like"/>
    <property type="match status" value="1"/>
</dbReference>
<dbReference type="PANTHER" id="PTHR42834">
    <property type="entry name" value="ENDONUCLEASE/EXONUCLEASE/PHOSPHATASE FAMILY PROTEIN (AFU_ORTHOLOGUE AFUA_3G09210)"/>
    <property type="match status" value="1"/>
</dbReference>